<dbReference type="InterPro" id="IPR001810">
    <property type="entry name" value="F-box_dom"/>
</dbReference>
<organism evidence="2">
    <name type="scientific">Aegilops tauschii</name>
    <name type="common">Tausch's goatgrass</name>
    <name type="synonym">Aegilops squarrosa</name>
    <dbReference type="NCBI Taxonomy" id="37682"/>
    <lineage>
        <taxon>Eukaryota</taxon>
        <taxon>Viridiplantae</taxon>
        <taxon>Streptophyta</taxon>
        <taxon>Embryophyta</taxon>
        <taxon>Tracheophyta</taxon>
        <taxon>Spermatophyta</taxon>
        <taxon>Magnoliopsida</taxon>
        <taxon>Liliopsida</taxon>
        <taxon>Poales</taxon>
        <taxon>Poaceae</taxon>
        <taxon>BOP clade</taxon>
        <taxon>Pooideae</taxon>
        <taxon>Triticodae</taxon>
        <taxon>Triticeae</taxon>
        <taxon>Triticinae</taxon>
        <taxon>Aegilops</taxon>
    </lineage>
</organism>
<evidence type="ECO:0000313" key="2">
    <source>
        <dbReference type="EnsemblPlants" id="EMT25165"/>
    </source>
</evidence>
<dbReference type="Gene3D" id="1.20.1280.50">
    <property type="match status" value="1"/>
</dbReference>
<sequence length="486" mass="54255">MPPPPASALPDELLEEVFFRLPPDEPEHLLRASLVSKVWLGLLSAPRFRPRYRDFHGAPPMLGILSSRRSNSVDEVEDNIPHFIPTTKFRVRIPGDTWGDWRYAARDCRHGRVLLGNETYQPVPLVVWDPMTGRRRELDPPFLVGGAHGYGAAVLCAVAGCDHRACHAGPFQVAFVGVDKIKDGEFFASACVSSPVTGDWSKPCHYSHYDEWSEPCSRLHLGSNSFWAEMPPVFVQGALYFKFMSQEDDHIAILKYDLGSNCLSLIDAPLAGSVLLNATILMAMDYNSLGFAHVDKFTLHLWSRQRGSDKIASWAQRSVINLDNLLPIQNPNKRFRLIGSVEGSDIIFVTMGLHIYEISLKTLRWKKLQKREKLCDLIPYMSFYNPQDEESISRVSVSVIKKLYNDGFCLLGTRGYGAAWLPEDLIHVFIALAGPQNCQALQSAFAEKRMSMASCAAVSSPLSAEAKALLFATEVAKLTDRQSNIS</sequence>
<dbReference type="InterPro" id="IPR036047">
    <property type="entry name" value="F-box-like_dom_sf"/>
</dbReference>
<dbReference type="SUPFAM" id="SSF81383">
    <property type="entry name" value="F-box domain"/>
    <property type="match status" value="1"/>
</dbReference>
<dbReference type="AlphaFoldDB" id="M8BJH7"/>
<dbReference type="ExpressionAtlas" id="M8BJH7">
    <property type="expression patterns" value="baseline"/>
</dbReference>
<name>M8BJH7_AEGTA</name>
<evidence type="ECO:0000259" key="1">
    <source>
        <dbReference type="Pfam" id="PF00646"/>
    </source>
</evidence>
<dbReference type="Pfam" id="PF00646">
    <property type="entry name" value="F-box"/>
    <property type="match status" value="1"/>
</dbReference>
<accession>M8BJH7</accession>
<proteinExistence type="predicted"/>
<dbReference type="PANTHER" id="PTHR32133:SF386">
    <property type="entry name" value="F-BOX DOMAIN-CONTAINING PROTEIN"/>
    <property type="match status" value="1"/>
</dbReference>
<reference evidence="2" key="1">
    <citation type="submission" date="2015-06" db="UniProtKB">
        <authorList>
            <consortium name="EnsemblPlants"/>
        </authorList>
    </citation>
    <scope>IDENTIFICATION</scope>
</reference>
<dbReference type="EnsemblPlants" id="EMT25165">
    <property type="protein sequence ID" value="EMT25165"/>
    <property type="gene ID" value="F775_22850"/>
</dbReference>
<protein>
    <recommendedName>
        <fullName evidence="1">F-box domain-containing protein</fullName>
    </recommendedName>
</protein>
<feature type="domain" description="F-box" evidence="1">
    <location>
        <begin position="8"/>
        <end position="48"/>
    </location>
</feature>
<dbReference type="PANTHER" id="PTHR32133">
    <property type="entry name" value="OS07G0120400 PROTEIN"/>
    <property type="match status" value="1"/>
</dbReference>